<evidence type="ECO:0000256" key="3">
    <source>
        <dbReference type="ARBA" id="ARBA00023125"/>
    </source>
</evidence>
<dbReference type="VEuPathDB" id="PiroplasmaDB:BEWA_017740"/>
<reference evidence="7 8" key="1">
    <citation type="journal article" date="2012" name="BMC Genomics">
        <title>Comparative genomic analysis and phylogenetic position of Theileria equi.</title>
        <authorList>
            <person name="Kappmeyer L.S."/>
            <person name="Thiagarajan M."/>
            <person name="Herndon D.R."/>
            <person name="Ramsay J.D."/>
            <person name="Caler E."/>
            <person name="Djikeng A."/>
            <person name="Gillespie J.J."/>
            <person name="Lau A.O."/>
            <person name="Roalson E.H."/>
            <person name="Silva J.C."/>
            <person name="Silva M.G."/>
            <person name="Suarez C.E."/>
            <person name="Ueti M.W."/>
            <person name="Nene V.M."/>
            <person name="Mealey R.H."/>
            <person name="Knowles D.P."/>
            <person name="Brayton K.A."/>
        </authorList>
    </citation>
    <scope>NUCLEOTIDE SEQUENCE [LARGE SCALE GENOMIC DNA]</scope>
    <source>
        <strain evidence="7 8">WA</strain>
    </source>
</reference>
<keyword evidence="8" id="KW-1185">Reference proteome</keyword>
<evidence type="ECO:0000313" key="8">
    <source>
        <dbReference type="Proteomes" id="UP000031512"/>
    </source>
</evidence>
<dbReference type="Gene3D" id="1.10.20.10">
    <property type="entry name" value="Histone, subunit A"/>
    <property type="match status" value="1"/>
</dbReference>
<dbReference type="GO" id="GO:0005634">
    <property type="term" value="C:nucleus"/>
    <property type="evidence" value="ECO:0007669"/>
    <property type="project" value="UniProtKB-SubCell"/>
</dbReference>
<keyword evidence="4" id="KW-0539">Nucleus</keyword>
<name>L0AUN3_THEEQ</name>
<gene>
    <name evidence="7" type="ORF">BEWA_017740</name>
</gene>
<dbReference type="SUPFAM" id="SSF47113">
    <property type="entry name" value="Histone-fold"/>
    <property type="match status" value="1"/>
</dbReference>
<proteinExistence type="inferred from homology"/>
<accession>L0AUN3</accession>
<dbReference type="PANTHER" id="PTHR45810:SF1">
    <property type="entry name" value="HISTONE H3-LIKE CENTROMERIC PROTEIN A"/>
    <property type="match status" value="1"/>
</dbReference>
<dbReference type="SMART" id="SM00428">
    <property type="entry name" value="H3"/>
    <property type="match status" value="1"/>
</dbReference>
<dbReference type="STRING" id="1537102.L0AUN3"/>
<evidence type="ECO:0000256" key="1">
    <source>
        <dbReference type="ARBA" id="ARBA00004123"/>
    </source>
</evidence>
<dbReference type="Proteomes" id="UP000031512">
    <property type="component" value="Chromosome 1"/>
</dbReference>
<dbReference type="eggNOG" id="KOG1745">
    <property type="taxonomic scope" value="Eukaryota"/>
</dbReference>
<comment type="subcellular location">
    <subcellularLocation>
        <location evidence="1">Nucleus</location>
    </subcellularLocation>
</comment>
<sequence length="251" mass="28379">MDDKNTGSGGSLFSQYSDLSPGNSPSRSSEQTIAIDTEDQTYTTNMVSAQDSGDPKKRHKQRPTEKKIKHVMKPPVVLTPARVIEEFKKGNLTKFEATEAVIRYRINTMLPHKSDGTHVDKEGNVIIPKGYDFGPGKDSKGRLFKRGGLTRIEREILAYQKSTHHLIPRAAFARIVREIAQGWYKGEGQIKFTVEALSALQTATEDEITKILEISTACSYHAKRITLKIDDMRLARFCRGRQEYESFNIMR</sequence>
<feature type="compositionally biased region" description="Basic residues" evidence="5">
    <location>
        <begin position="56"/>
        <end position="66"/>
    </location>
</feature>
<keyword evidence="3" id="KW-0238">DNA-binding</keyword>
<dbReference type="KEGG" id="beq:BEWA_017740"/>
<evidence type="ECO:0000256" key="4">
    <source>
        <dbReference type="ARBA" id="ARBA00023242"/>
    </source>
</evidence>
<evidence type="ECO:0000313" key="7">
    <source>
        <dbReference type="EMBL" id="AFZ78933.1"/>
    </source>
</evidence>
<feature type="domain" description="Core Histone H2A/H2B/H3" evidence="6">
    <location>
        <begin position="151"/>
        <end position="236"/>
    </location>
</feature>
<dbReference type="CDD" id="cd22911">
    <property type="entry name" value="HFD_H3"/>
    <property type="match status" value="1"/>
</dbReference>
<dbReference type="PANTHER" id="PTHR45810">
    <property type="entry name" value="HISTONE H3.2"/>
    <property type="match status" value="1"/>
</dbReference>
<dbReference type="Pfam" id="PF00125">
    <property type="entry name" value="Histone"/>
    <property type="match status" value="1"/>
</dbReference>
<dbReference type="InterPro" id="IPR009072">
    <property type="entry name" value="Histone-fold"/>
</dbReference>
<dbReference type="GO" id="GO:0030527">
    <property type="term" value="F:structural constituent of chromatin"/>
    <property type="evidence" value="ECO:0007669"/>
    <property type="project" value="InterPro"/>
</dbReference>
<dbReference type="GO" id="GO:0000786">
    <property type="term" value="C:nucleosome"/>
    <property type="evidence" value="ECO:0007669"/>
    <property type="project" value="InterPro"/>
</dbReference>
<protein>
    <submittedName>
        <fullName evidence="7">Histone H3, putative</fullName>
    </submittedName>
</protein>
<feature type="compositionally biased region" description="Polar residues" evidence="5">
    <location>
        <begin position="11"/>
        <end position="51"/>
    </location>
</feature>
<comment type="similarity">
    <text evidence="2">Belongs to the histone H3 family.</text>
</comment>
<dbReference type="GO" id="GO:0046982">
    <property type="term" value="F:protein heterodimerization activity"/>
    <property type="evidence" value="ECO:0007669"/>
    <property type="project" value="InterPro"/>
</dbReference>
<dbReference type="InterPro" id="IPR000164">
    <property type="entry name" value="Histone_H3/CENP-A"/>
</dbReference>
<dbReference type="RefSeq" id="XP_004828599.1">
    <property type="nucleotide sequence ID" value="XM_004828542.1"/>
</dbReference>
<dbReference type="GeneID" id="15803396"/>
<evidence type="ECO:0000256" key="2">
    <source>
        <dbReference type="ARBA" id="ARBA00010343"/>
    </source>
</evidence>
<evidence type="ECO:0000256" key="5">
    <source>
        <dbReference type="SAM" id="MobiDB-lite"/>
    </source>
</evidence>
<dbReference type="InterPro" id="IPR007125">
    <property type="entry name" value="H2A/H2B/H3"/>
</dbReference>
<feature type="region of interest" description="Disordered" evidence="5">
    <location>
        <begin position="1"/>
        <end position="66"/>
    </location>
</feature>
<dbReference type="OrthoDB" id="420022at2759"/>
<dbReference type="GO" id="GO:0003677">
    <property type="term" value="F:DNA binding"/>
    <property type="evidence" value="ECO:0007669"/>
    <property type="project" value="UniProtKB-KW"/>
</dbReference>
<dbReference type="AlphaFoldDB" id="L0AUN3"/>
<organism evidence="7 8">
    <name type="scientific">Theileria equi strain WA</name>
    <dbReference type="NCBI Taxonomy" id="1537102"/>
    <lineage>
        <taxon>Eukaryota</taxon>
        <taxon>Sar</taxon>
        <taxon>Alveolata</taxon>
        <taxon>Apicomplexa</taxon>
        <taxon>Aconoidasida</taxon>
        <taxon>Piroplasmida</taxon>
        <taxon>Theileriidae</taxon>
        <taxon>Theileria</taxon>
    </lineage>
</organism>
<evidence type="ECO:0000259" key="6">
    <source>
        <dbReference type="Pfam" id="PF00125"/>
    </source>
</evidence>
<dbReference type="EMBL" id="CP001669">
    <property type="protein sequence ID" value="AFZ78933.1"/>
    <property type="molecule type" value="Genomic_DNA"/>
</dbReference>